<dbReference type="Pfam" id="PF02687">
    <property type="entry name" value="FtsX"/>
    <property type="match status" value="2"/>
</dbReference>
<protein>
    <submittedName>
        <fullName evidence="9">FtsX-like permease family protein</fullName>
    </submittedName>
</protein>
<dbReference type="InterPro" id="IPR003838">
    <property type="entry name" value="ABC3_permease_C"/>
</dbReference>
<keyword evidence="4 7" id="KW-1133">Transmembrane helix</keyword>
<feature type="domain" description="ABC3 transporter permease C-terminal" evidence="8">
    <location>
        <begin position="263"/>
        <end position="377"/>
    </location>
</feature>
<evidence type="ECO:0000313" key="10">
    <source>
        <dbReference type="Proteomes" id="UP000440713"/>
    </source>
</evidence>
<feature type="transmembrane region" description="Helical" evidence="7">
    <location>
        <begin position="262"/>
        <end position="280"/>
    </location>
</feature>
<comment type="similarity">
    <text evidence="6">Belongs to the ABC-4 integral membrane protein family.</text>
</comment>
<evidence type="ECO:0000256" key="2">
    <source>
        <dbReference type="ARBA" id="ARBA00022475"/>
    </source>
</evidence>
<keyword evidence="2" id="KW-1003">Cell membrane</keyword>
<keyword evidence="3 7" id="KW-0812">Transmembrane</keyword>
<dbReference type="PANTHER" id="PTHR30572:SF4">
    <property type="entry name" value="ABC TRANSPORTER PERMEASE YTRF"/>
    <property type="match status" value="1"/>
</dbReference>
<dbReference type="InterPro" id="IPR050250">
    <property type="entry name" value="Macrolide_Exporter_MacB"/>
</dbReference>
<evidence type="ECO:0000256" key="3">
    <source>
        <dbReference type="ARBA" id="ARBA00022692"/>
    </source>
</evidence>
<sequence>MMYRLCFQFFLKNKNKTAALLASIIVGTVLFFSINTIRESGYESQIKESKNINGSYDISFDNIKISDIDKLGGEGNISKMAYAQKLNPSIYREAGIKLSKYQYSKEYIDSLKYKLVGSYPKNENEIIIEKKAIDNMKIDNPIGKEITLLEIDKKIINNKNIMDSADKKYRIVGYLTKSTKYYDDITVSTGGVIFKAFTGGDNRGKSSTYDGVIFLKDSENVTQYIETLQSKLKMGWDNIRQNDFISSIEMLKLRSKYQVESIISMVLLLFVSMLIVYNIFNIIISEMSSEIGTLRSFGMSRKQTKKFIKSYLSLFWIVGTTVGILLGILCSFIGIKFVYKENAQLAIKPIFILIAFIMNVITLYISYLLLNKKVVKRTIVELIDDSKDNSALNKSKMVKLVRNVNIKYKIVWSNILRRKSRTVVTIFTIALVGYVFILNFSSSEFLTESINRGVSGGIWGMSYGTVDKALSGSINGTDSLFYTIDDDVMEKIHQYKDVDKVEPSFYSNDAFLVDNDRNINVKYKKMYELNDINLEYPLAVRGYSDKMLQDRKSFISEGKSIVGNNSGDIHCLFVNNVYSKADGNFDLNVLTRISVGDKLKIKIPSVDNKLANLTEVEVTVSGIMDKKYASSQDGSVGVRGGQIIIREDDYKKITGAEKYNKVFITTKNGDVNGLNDFLEKTLLDNYVTSIGGKGEDMKFFGSYLKSEARLNIVYQVLILILATVNFIFIMRSNLINRREEVKIYRYIGMTKKVRQKIDFIEALYYGIISALISSILASIYHVNKVININKDLIASGFTKTMDVGIPLNQIILIFLVYVFMSLIAVLFSWDIVREEW</sequence>
<evidence type="ECO:0000256" key="4">
    <source>
        <dbReference type="ARBA" id="ARBA00022989"/>
    </source>
</evidence>
<feature type="transmembrane region" description="Helical" evidence="7">
    <location>
        <begin position="350"/>
        <end position="370"/>
    </location>
</feature>
<evidence type="ECO:0000256" key="6">
    <source>
        <dbReference type="ARBA" id="ARBA00038076"/>
    </source>
</evidence>
<feature type="transmembrane region" description="Helical" evidence="7">
    <location>
        <begin position="423"/>
        <end position="442"/>
    </location>
</feature>
<feature type="domain" description="ABC3 transporter permease C-terminal" evidence="8">
    <location>
        <begin position="716"/>
        <end position="829"/>
    </location>
</feature>
<dbReference type="GO" id="GO:0005886">
    <property type="term" value="C:plasma membrane"/>
    <property type="evidence" value="ECO:0007669"/>
    <property type="project" value="UniProtKB-SubCell"/>
</dbReference>
<reference evidence="9 10" key="1">
    <citation type="submission" date="2019-08" db="EMBL/GenBank/DDBJ databases">
        <title>In-depth cultivation of the pig gut microbiome towards novel bacterial diversity and tailored functional studies.</title>
        <authorList>
            <person name="Wylensek D."/>
            <person name="Hitch T.C.A."/>
            <person name="Clavel T."/>
        </authorList>
    </citation>
    <scope>NUCLEOTIDE SEQUENCE [LARGE SCALE GENOMIC DNA]</scope>
    <source>
        <strain evidence="9 10">WCA-SAB-591-4A-A</strain>
    </source>
</reference>
<evidence type="ECO:0000313" key="9">
    <source>
        <dbReference type="EMBL" id="MST62798.1"/>
    </source>
</evidence>
<comment type="subcellular location">
    <subcellularLocation>
        <location evidence="1">Cell membrane</location>
        <topology evidence="1">Multi-pass membrane protein</topology>
    </subcellularLocation>
</comment>
<keyword evidence="5 7" id="KW-0472">Membrane</keyword>
<evidence type="ECO:0000256" key="5">
    <source>
        <dbReference type="ARBA" id="ARBA00023136"/>
    </source>
</evidence>
<evidence type="ECO:0000256" key="7">
    <source>
        <dbReference type="SAM" id="Phobius"/>
    </source>
</evidence>
<dbReference type="Proteomes" id="UP000440713">
    <property type="component" value="Unassembled WGS sequence"/>
</dbReference>
<evidence type="ECO:0000259" key="8">
    <source>
        <dbReference type="Pfam" id="PF02687"/>
    </source>
</evidence>
<accession>A0A6N7X1C7</accession>
<keyword evidence="10" id="KW-1185">Reference proteome</keyword>
<feature type="transmembrane region" description="Helical" evidence="7">
    <location>
        <begin position="311"/>
        <end position="338"/>
    </location>
</feature>
<dbReference type="EMBL" id="VUNE01000004">
    <property type="protein sequence ID" value="MST62798.1"/>
    <property type="molecule type" value="Genomic_DNA"/>
</dbReference>
<dbReference type="GO" id="GO:0022857">
    <property type="term" value="F:transmembrane transporter activity"/>
    <property type="evidence" value="ECO:0007669"/>
    <property type="project" value="TreeGrafter"/>
</dbReference>
<feature type="transmembrane region" description="Helical" evidence="7">
    <location>
        <begin position="712"/>
        <end position="730"/>
    </location>
</feature>
<organism evidence="9 10">
    <name type="scientific">Peptostreptococcus porci</name>
    <dbReference type="NCBI Taxonomy" id="2652282"/>
    <lineage>
        <taxon>Bacteria</taxon>
        <taxon>Bacillati</taxon>
        <taxon>Bacillota</taxon>
        <taxon>Clostridia</taxon>
        <taxon>Peptostreptococcales</taxon>
        <taxon>Peptostreptococcaceae</taxon>
        <taxon>Peptostreptococcus</taxon>
    </lineage>
</organism>
<name>A0A6N7X1C7_9FIRM</name>
<feature type="transmembrane region" description="Helical" evidence="7">
    <location>
        <begin position="762"/>
        <end position="782"/>
    </location>
</feature>
<dbReference type="AlphaFoldDB" id="A0A6N7X1C7"/>
<gene>
    <name evidence="9" type="ORF">FYJ71_07435</name>
</gene>
<feature type="transmembrane region" description="Helical" evidence="7">
    <location>
        <begin position="810"/>
        <end position="832"/>
    </location>
</feature>
<comment type="caution">
    <text evidence="9">The sequence shown here is derived from an EMBL/GenBank/DDBJ whole genome shotgun (WGS) entry which is preliminary data.</text>
</comment>
<dbReference type="PANTHER" id="PTHR30572">
    <property type="entry name" value="MEMBRANE COMPONENT OF TRANSPORTER-RELATED"/>
    <property type="match status" value="1"/>
</dbReference>
<evidence type="ECO:0000256" key="1">
    <source>
        <dbReference type="ARBA" id="ARBA00004651"/>
    </source>
</evidence>
<proteinExistence type="inferred from homology"/>